<dbReference type="AlphaFoldDB" id="A0A4Q2SXG3"/>
<comment type="caution">
    <text evidence="1">The sequence shown here is derived from an EMBL/GenBank/DDBJ whole genome shotgun (WGS) entry which is preliminary data.</text>
</comment>
<dbReference type="EMBL" id="SDVB01000253">
    <property type="protein sequence ID" value="RYC10131.1"/>
    <property type="molecule type" value="Genomic_DNA"/>
</dbReference>
<proteinExistence type="predicted"/>
<reference evidence="1 2" key="1">
    <citation type="submission" date="2019-01" db="EMBL/GenBank/DDBJ databases">
        <authorList>
            <person name="Deng T."/>
        </authorList>
    </citation>
    <scope>NUCLEOTIDE SEQUENCE [LARGE SCALE GENOMIC DNA]</scope>
    <source>
        <strain evidence="1 2">F8825</strain>
    </source>
</reference>
<name>A0A4Q2SXG3_9HYPH</name>
<keyword evidence="2" id="KW-1185">Reference proteome</keyword>
<sequence>MTNATNVQFEGTDEMVVAFATAREAAEWALQGFYDGTAFYILDQRREPGCHTVWKRSDPDYRLGHARMVAEIARRVISEALTAALVAWFGDEEKPRYTTRRLRLETDRAFERGRQQAFDEMLTAMHDGIPPTFSICEQVEKHTGDYTARGEVRAVFAMKNGAIRFVVEHQAEGGGSFCHIYSEKNLRKVAP</sequence>
<protein>
    <submittedName>
        <fullName evidence="1">Uncharacterized protein</fullName>
    </submittedName>
</protein>
<evidence type="ECO:0000313" key="2">
    <source>
        <dbReference type="Proteomes" id="UP000291088"/>
    </source>
</evidence>
<dbReference type="RefSeq" id="WP_129333523.1">
    <property type="nucleotide sequence ID" value="NZ_SDVB01000253.1"/>
</dbReference>
<dbReference type="Proteomes" id="UP000291088">
    <property type="component" value="Unassembled WGS sequence"/>
</dbReference>
<evidence type="ECO:0000313" key="1">
    <source>
        <dbReference type="EMBL" id="RYC10131.1"/>
    </source>
</evidence>
<accession>A0A4Q2SXG3</accession>
<organism evidence="1 2">
    <name type="scientific">Ciceribacter ferrooxidans</name>
    <dbReference type="NCBI Taxonomy" id="2509717"/>
    <lineage>
        <taxon>Bacteria</taxon>
        <taxon>Pseudomonadati</taxon>
        <taxon>Pseudomonadota</taxon>
        <taxon>Alphaproteobacteria</taxon>
        <taxon>Hyphomicrobiales</taxon>
        <taxon>Rhizobiaceae</taxon>
        <taxon>Ciceribacter</taxon>
    </lineage>
</organism>
<gene>
    <name evidence="1" type="ORF">EUU22_18865</name>
</gene>